<dbReference type="RefSeq" id="WP_066132159.1">
    <property type="nucleotide sequence ID" value="NZ_CP014525.1"/>
</dbReference>
<dbReference type="NCBIfam" id="TIGR00494">
    <property type="entry name" value="crcB"/>
    <property type="match status" value="1"/>
</dbReference>
<feature type="binding site" evidence="12">
    <location>
        <position position="77"/>
    </location>
    <ligand>
        <name>Na(+)</name>
        <dbReference type="ChEBI" id="CHEBI:29101"/>
        <note>structural</note>
    </ligand>
</feature>
<accession>A0A143DBD2</accession>
<gene>
    <name evidence="12" type="primary">fluC</name>
    <name evidence="12" type="synonym">crcB</name>
    <name evidence="13" type="ORF">AY555_00825</name>
</gene>
<evidence type="ECO:0000256" key="4">
    <source>
        <dbReference type="ARBA" id="ARBA00022692"/>
    </source>
</evidence>
<comment type="function">
    <text evidence="12">Fluoride-specific ion channel. Important for reducing fluoride concentration in the cell, thus reducing its toxicity.</text>
</comment>
<evidence type="ECO:0000256" key="1">
    <source>
        <dbReference type="ARBA" id="ARBA00004651"/>
    </source>
</evidence>
<keyword evidence="8 12" id="KW-0472">Membrane</keyword>
<dbReference type="PANTHER" id="PTHR28259">
    <property type="entry name" value="FLUORIDE EXPORT PROTEIN 1-RELATED"/>
    <property type="match status" value="1"/>
</dbReference>
<evidence type="ECO:0000256" key="9">
    <source>
        <dbReference type="ARBA" id="ARBA00023303"/>
    </source>
</evidence>
<keyword evidence="5 12" id="KW-1133">Transmembrane helix</keyword>
<keyword evidence="6 12" id="KW-0915">Sodium</keyword>
<feature type="binding site" evidence="12">
    <location>
        <position position="80"/>
    </location>
    <ligand>
        <name>Na(+)</name>
        <dbReference type="ChEBI" id="CHEBI:29101"/>
        <note>structural</note>
    </ligand>
</feature>
<comment type="subcellular location">
    <subcellularLocation>
        <location evidence="1 12">Cell membrane</location>
        <topology evidence="1 12">Multi-pass membrane protein</topology>
    </subcellularLocation>
</comment>
<dbReference type="NCBIfam" id="NF010791">
    <property type="entry name" value="PRK14195.1"/>
    <property type="match status" value="1"/>
</dbReference>
<evidence type="ECO:0000256" key="3">
    <source>
        <dbReference type="ARBA" id="ARBA00022519"/>
    </source>
</evidence>
<sequence>MSVWAVVAVAVGGALGSVLRYAVMAGVGRWAGSGFPWGTLVVNIAGSLIMGVLVEIVARKWSLPAFWQVFLFVGVLGGFTTFSTFSLDLAMLMDRHAGLAAVYAVGSVVVGTAALFVGMALVRWSMS</sequence>
<dbReference type="GO" id="GO:0140114">
    <property type="term" value="P:cellular detoxification of fluoride"/>
    <property type="evidence" value="ECO:0007669"/>
    <property type="project" value="UniProtKB-UniRule"/>
</dbReference>
<dbReference type="KEGG" id="hjo:AY555_00825"/>
<protein>
    <recommendedName>
        <fullName evidence="12">Fluoride-specific ion channel FluC</fullName>
    </recommendedName>
</protein>
<dbReference type="GeneID" id="53315700"/>
<dbReference type="EMBL" id="CP014525">
    <property type="protein sequence ID" value="AMW33956.1"/>
    <property type="molecule type" value="Genomic_DNA"/>
</dbReference>
<name>A0A143DBD2_9PROT</name>
<dbReference type="HAMAP" id="MF_00454">
    <property type="entry name" value="FluC"/>
    <property type="match status" value="1"/>
</dbReference>
<comment type="activity regulation">
    <text evidence="12">Na(+) is not transported, but it plays an essential structural role and its presence is essential for fluoride channel function.</text>
</comment>
<keyword evidence="9 12" id="KW-0407">Ion channel</keyword>
<keyword evidence="2 12" id="KW-1003">Cell membrane</keyword>
<keyword evidence="12" id="KW-0479">Metal-binding</keyword>
<feature type="transmembrane region" description="Helical" evidence="12">
    <location>
        <begin position="97"/>
        <end position="122"/>
    </location>
</feature>
<dbReference type="PANTHER" id="PTHR28259:SF1">
    <property type="entry name" value="FLUORIDE EXPORT PROTEIN 1-RELATED"/>
    <property type="match status" value="1"/>
</dbReference>
<dbReference type="AlphaFoldDB" id="A0A143DBD2"/>
<evidence type="ECO:0000256" key="7">
    <source>
        <dbReference type="ARBA" id="ARBA00023065"/>
    </source>
</evidence>
<dbReference type="GO" id="GO:0046872">
    <property type="term" value="F:metal ion binding"/>
    <property type="evidence" value="ECO:0007669"/>
    <property type="project" value="UniProtKB-KW"/>
</dbReference>
<keyword evidence="12" id="KW-0813">Transport</keyword>
<evidence type="ECO:0000256" key="2">
    <source>
        <dbReference type="ARBA" id="ARBA00022475"/>
    </source>
</evidence>
<evidence type="ECO:0000256" key="8">
    <source>
        <dbReference type="ARBA" id="ARBA00023136"/>
    </source>
</evidence>
<dbReference type="GO" id="GO:0062054">
    <property type="term" value="F:fluoride channel activity"/>
    <property type="evidence" value="ECO:0007669"/>
    <property type="project" value="UniProtKB-UniRule"/>
</dbReference>
<comment type="catalytic activity">
    <reaction evidence="11">
        <text>fluoride(in) = fluoride(out)</text>
        <dbReference type="Rhea" id="RHEA:76159"/>
        <dbReference type="ChEBI" id="CHEBI:17051"/>
    </reaction>
    <physiologicalReaction direction="left-to-right" evidence="11">
        <dbReference type="Rhea" id="RHEA:76160"/>
    </physiologicalReaction>
</comment>
<comment type="similarity">
    <text evidence="10 12">Belongs to the fluoride channel Fluc/FEX (TC 1.A.43) family.</text>
</comment>
<keyword evidence="14" id="KW-1185">Reference proteome</keyword>
<evidence type="ECO:0000256" key="6">
    <source>
        <dbReference type="ARBA" id="ARBA00023053"/>
    </source>
</evidence>
<proteinExistence type="inferred from homology"/>
<evidence type="ECO:0000256" key="11">
    <source>
        <dbReference type="ARBA" id="ARBA00035585"/>
    </source>
</evidence>
<dbReference type="OrthoDB" id="9806299at2"/>
<dbReference type="InterPro" id="IPR003691">
    <property type="entry name" value="FluC"/>
</dbReference>
<dbReference type="GO" id="GO:0005886">
    <property type="term" value="C:plasma membrane"/>
    <property type="evidence" value="ECO:0007669"/>
    <property type="project" value="UniProtKB-SubCell"/>
</dbReference>
<keyword evidence="7 12" id="KW-0406">Ion transport</keyword>
<dbReference type="STRING" id="1549855.AY555_00825"/>
<feature type="transmembrane region" description="Helical" evidence="12">
    <location>
        <begin position="40"/>
        <end position="58"/>
    </location>
</feature>
<keyword evidence="4 12" id="KW-0812">Transmembrane</keyword>
<organism evidence="13 14">
    <name type="scientific">Haematospirillum jordaniae</name>
    <dbReference type="NCBI Taxonomy" id="1549855"/>
    <lineage>
        <taxon>Bacteria</taxon>
        <taxon>Pseudomonadati</taxon>
        <taxon>Pseudomonadota</taxon>
        <taxon>Alphaproteobacteria</taxon>
        <taxon>Rhodospirillales</taxon>
        <taxon>Novispirillaceae</taxon>
        <taxon>Haematospirillum</taxon>
    </lineage>
</organism>
<feature type="transmembrane region" description="Helical" evidence="12">
    <location>
        <begin position="65"/>
        <end position="85"/>
    </location>
</feature>
<reference evidence="13 14" key="1">
    <citation type="submission" date="2016-02" db="EMBL/GenBank/DDBJ databases">
        <title>Complete Genome of H5569, the type strain of the newly described species Haematospirillium jordaniae.</title>
        <authorList>
            <person name="Nicholson A.C."/>
            <person name="Humrighouse B.W."/>
            <person name="Loparov V."/>
            <person name="McQuiston J.R."/>
        </authorList>
    </citation>
    <scope>NUCLEOTIDE SEQUENCE [LARGE SCALE GENOMIC DNA]</scope>
    <source>
        <strain evidence="13 14">H5569</strain>
    </source>
</reference>
<dbReference type="Pfam" id="PF02537">
    <property type="entry name" value="CRCB"/>
    <property type="match status" value="1"/>
</dbReference>
<evidence type="ECO:0000313" key="13">
    <source>
        <dbReference type="EMBL" id="AMW33956.1"/>
    </source>
</evidence>
<evidence type="ECO:0000256" key="5">
    <source>
        <dbReference type="ARBA" id="ARBA00022989"/>
    </source>
</evidence>
<evidence type="ECO:0000256" key="12">
    <source>
        <dbReference type="HAMAP-Rule" id="MF_00454"/>
    </source>
</evidence>
<evidence type="ECO:0000256" key="10">
    <source>
        <dbReference type="ARBA" id="ARBA00035120"/>
    </source>
</evidence>
<keyword evidence="3" id="KW-0997">Cell inner membrane</keyword>
<evidence type="ECO:0000313" key="14">
    <source>
        <dbReference type="Proteomes" id="UP000076066"/>
    </source>
</evidence>
<dbReference type="Proteomes" id="UP000076066">
    <property type="component" value="Chromosome"/>
</dbReference>